<proteinExistence type="predicted"/>
<evidence type="ECO:0000256" key="1">
    <source>
        <dbReference type="SAM" id="MobiDB-lite"/>
    </source>
</evidence>
<keyword evidence="3" id="KW-1185">Reference proteome</keyword>
<dbReference type="EMBL" id="WHWB01033748">
    <property type="protein sequence ID" value="KAJ7417618.1"/>
    <property type="molecule type" value="Genomic_DNA"/>
</dbReference>
<gene>
    <name evidence="2" type="primary">CIPC</name>
    <name evidence="2" type="ORF">WISP_63420</name>
</gene>
<reference evidence="2" key="1">
    <citation type="submission" date="2019-10" db="EMBL/GenBank/DDBJ databases">
        <authorList>
            <person name="Soares A.E.R."/>
            <person name="Aleixo A."/>
            <person name="Schneider P."/>
            <person name="Miyaki C.Y."/>
            <person name="Schneider M.P."/>
            <person name="Mello C."/>
            <person name="Vasconcelos A.T.R."/>
        </authorList>
    </citation>
    <scope>NUCLEOTIDE SEQUENCE</scope>
    <source>
        <tissue evidence="2">Muscle</tissue>
    </source>
</reference>
<dbReference type="PANTHER" id="PTHR34648">
    <property type="entry name" value="CLOCK-INTERACTING PACEMAKER"/>
    <property type="match status" value="1"/>
</dbReference>
<dbReference type="InterPro" id="IPR031602">
    <property type="entry name" value="CIPC"/>
</dbReference>
<name>A0ABQ9DED7_9PASS</name>
<comment type="caution">
    <text evidence="2">The sequence shown here is derived from an EMBL/GenBank/DDBJ whole genome shotgun (WGS) entry which is preliminary data.</text>
</comment>
<dbReference type="PANTHER" id="PTHR34648:SF1">
    <property type="entry name" value="CLOCK-INTERACTING PACEMAKER"/>
    <property type="match status" value="1"/>
</dbReference>
<feature type="region of interest" description="Disordered" evidence="1">
    <location>
        <begin position="78"/>
        <end position="98"/>
    </location>
</feature>
<evidence type="ECO:0000313" key="2">
    <source>
        <dbReference type="EMBL" id="KAJ7417618.1"/>
    </source>
</evidence>
<dbReference type="Pfam" id="PF15800">
    <property type="entry name" value="CiPC"/>
    <property type="match status" value="1"/>
</dbReference>
<protein>
    <submittedName>
        <fullName evidence="2">CLOCK-interacting pacemaker</fullName>
    </submittedName>
</protein>
<feature type="region of interest" description="Disordered" evidence="1">
    <location>
        <begin position="415"/>
        <end position="436"/>
    </location>
</feature>
<accession>A0ABQ9DED7</accession>
<sequence>MREPRVFIREKAQRRLIAAYNHLKGWCSQFFNGEGVKNCPWHDGRTQTKQSSVETLEKLLAKVMEMKSFNHRLSMAAAESDKDSGYSDGSSECPSAMEQTDSEDVLNTLCWNAEDGPWQCPRTTSSSFPGLSPMVVMKNVLVKQGSSSQLQSWTVQPSFEVIPAQPQLVFLRPSMPPPINPHPVGKKRNDSTNYLPILNSYPKIAPQPCKRDHSFDLEECQETTCHKRLCTETPKMETSPVLMSTGLSTSPFAHLPVSLKTSQNSSQQSSSALVTSGKLSALSSFHRVSSDTQKVPGLTPLLPLGTLQATKCTLHESEGASQTMMQSAVWSPPLIPEEICTTPELLLQQQSKCRRFQNTLVVLRRSGLLEITLKTKELIHQNQVTQAELDRLKHQTQLFIEAIKNNAPQSWAELEASLTGSDKADNNLEDPPYPNM</sequence>
<organism evidence="2 3">
    <name type="scientific">Willisornis vidua</name>
    <name type="common">Xingu scale-backed antbird</name>
    <dbReference type="NCBI Taxonomy" id="1566151"/>
    <lineage>
        <taxon>Eukaryota</taxon>
        <taxon>Metazoa</taxon>
        <taxon>Chordata</taxon>
        <taxon>Craniata</taxon>
        <taxon>Vertebrata</taxon>
        <taxon>Euteleostomi</taxon>
        <taxon>Archelosauria</taxon>
        <taxon>Archosauria</taxon>
        <taxon>Dinosauria</taxon>
        <taxon>Saurischia</taxon>
        <taxon>Theropoda</taxon>
        <taxon>Coelurosauria</taxon>
        <taxon>Aves</taxon>
        <taxon>Neognathae</taxon>
        <taxon>Neoaves</taxon>
        <taxon>Telluraves</taxon>
        <taxon>Australaves</taxon>
        <taxon>Passeriformes</taxon>
        <taxon>Thamnophilidae</taxon>
        <taxon>Willisornis</taxon>
    </lineage>
</organism>
<dbReference type="Proteomes" id="UP001145742">
    <property type="component" value="Unassembled WGS sequence"/>
</dbReference>
<evidence type="ECO:0000313" key="3">
    <source>
        <dbReference type="Proteomes" id="UP001145742"/>
    </source>
</evidence>